<sequence>MSSVHSEKLQVSSKKATERMIFDKRRYCQKMISSESTARVYNHYQRIIQFGPNMYLRSEIEHWLEIAKNLFNVCMTIKKIEANKAEIRQKKVIQHQRTTTSAIELVTTEITELSRKHVLDAGDDEKKNTEGATILAKKRKTESENRTKNCCTEL</sequence>
<dbReference type="AlphaFoldDB" id="A0A397JRE5"/>
<dbReference type="EMBL" id="PQFF01000007">
    <property type="protein sequence ID" value="RHZ89962.1"/>
    <property type="molecule type" value="Genomic_DNA"/>
</dbReference>
<organism evidence="1 2">
    <name type="scientific">Diversispora epigaea</name>
    <dbReference type="NCBI Taxonomy" id="1348612"/>
    <lineage>
        <taxon>Eukaryota</taxon>
        <taxon>Fungi</taxon>
        <taxon>Fungi incertae sedis</taxon>
        <taxon>Mucoromycota</taxon>
        <taxon>Glomeromycotina</taxon>
        <taxon>Glomeromycetes</taxon>
        <taxon>Diversisporales</taxon>
        <taxon>Diversisporaceae</taxon>
        <taxon>Diversispora</taxon>
    </lineage>
</organism>
<evidence type="ECO:0000313" key="2">
    <source>
        <dbReference type="Proteomes" id="UP000266861"/>
    </source>
</evidence>
<protein>
    <submittedName>
        <fullName evidence="1">Uncharacterized protein</fullName>
    </submittedName>
</protein>
<proteinExistence type="predicted"/>
<accession>A0A397JRE5</accession>
<gene>
    <name evidence="1" type="ORF">Glove_9g255</name>
</gene>
<reference evidence="1 2" key="1">
    <citation type="submission" date="2018-08" db="EMBL/GenBank/DDBJ databases">
        <title>Genome and evolution of the arbuscular mycorrhizal fungus Diversispora epigaea (formerly Glomus versiforme) and its bacterial endosymbionts.</title>
        <authorList>
            <person name="Sun X."/>
            <person name="Fei Z."/>
            <person name="Harrison M."/>
        </authorList>
    </citation>
    <scope>NUCLEOTIDE SEQUENCE [LARGE SCALE GENOMIC DNA]</scope>
    <source>
        <strain evidence="1 2">IT104</strain>
    </source>
</reference>
<evidence type="ECO:0000313" key="1">
    <source>
        <dbReference type="EMBL" id="RHZ89962.1"/>
    </source>
</evidence>
<keyword evidence="2" id="KW-1185">Reference proteome</keyword>
<name>A0A397JRE5_9GLOM</name>
<comment type="caution">
    <text evidence="1">The sequence shown here is derived from an EMBL/GenBank/DDBJ whole genome shotgun (WGS) entry which is preliminary data.</text>
</comment>
<dbReference type="Proteomes" id="UP000266861">
    <property type="component" value="Unassembled WGS sequence"/>
</dbReference>